<feature type="signal peptide" evidence="2">
    <location>
        <begin position="1"/>
        <end position="20"/>
    </location>
</feature>
<sequence>MARIASSLAAAAVLLQAASAQTVHRVDVGDGGLTYEPAELTAAVGDSVEFHFLGGFHSVARSSFDSPCTPINGSDTIFSGPITGPATDVFTVSIENEDPIWYYCATQRHCQMGMVGVINAPSSGNTLANYRSAAADVSVNEAPSSTGGGTFGPAATGSSSATGSAGAESTSAAPTSSGSGSASASGTAASASATPTGNAGANLRGEMGMMGGIGAAAAALVAGVMLHPPKPPLRRLLLPLHIRQMNSPPT</sequence>
<dbReference type="CDD" id="cd00920">
    <property type="entry name" value="Cupredoxin"/>
    <property type="match status" value="1"/>
</dbReference>
<dbReference type="SUPFAM" id="SSF49503">
    <property type="entry name" value="Cupredoxins"/>
    <property type="match status" value="1"/>
</dbReference>
<evidence type="ECO:0000256" key="2">
    <source>
        <dbReference type="SAM" id="SignalP"/>
    </source>
</evidence>
<dbReference type="PANTHER" id="PTHR34883:SF15">
    <property type="entry name" value="EXTRACELLULAR SERINE-RICH PROTEIN"/>
    <property type="match status" value="1"/>
</dbReference>
<dbReference type="InterPro" id="IPR008972">
    <property type="entry name" value="Cupredoxin"/>
</dbReference>
<keyword evidence="4" id="KW-1185">Reference proteome</keyword>
<feature type="chain" id="PRO_5040219393" evidence="2">
    <location>
        <begin position="21"/>
        <end position="250"/>
    </location>
</feature>
<accession>A0A9P9AIE7</accession>
<comment type="caution">
    <text evidence="3">The sequence shown here is derived from an EMBL/GenBank/DDBJ whole genome shotgun (WGS) entry which is preliminary data.</text>
</comment>
<proteinExistence type="predicted"/>
<evidence type="ECO:0000256" key="1">
    <source>
        <dbReference type="SAM" id="MobiDB-lite"/>
    </source>
</evidence>
<reference evidence="3" key="1">
    <citation type="journal article" date="2021" name="Nat. Commun.">
        <title>Genetic determinants of endophytism in the Arabidopsis root mycobiome.</title>
        <authorList>
            <person name="Mesny F."/>
            <person name="Miyauchi S."/>
            <person name="Thiergart T."/>
            <person name="Pickel B."/>
            <person name="Atanasova L."/>
            <person name="Karlsson M."/>
            <person name="Huettel B."/>
            <person name="Barry K.W."/>
            <person name="Haridas S."/>
            <person name="Chen C."/>
            <person name="Bauer D."/>
            <person name="Andreopoulos W."/>
            <person name="Pangilinan J."/>
            <person name="LaButti K."/>
            <person name="Riley R."/>
            <person name="Lipzen A."/>
            <person name="Clum A."/>
            <person name="Drula E."/>
            <person name="Henrissat B."/>
            <person name="Kohler A."/>
            <person name="Grigoriev I.V."/>
            <person name="Martin F.M."/>
            <person name="Hacquard S."/>
        </authorList>
    </citation>
    <scope>NUCLEOTIDE SEQUENCE</scope>
    <source>
        <strain evidence="3">MPI-SDFR-AT-0117</strain>
    </source>
</reference>
<evidence type="ECO:0000313" key="4">
    <source>
        <dbReference type="Proteomes" id="UP000770015"/>
    </source>
</evidence>
<organism evidence="3 4">
    <name type="scientific">Plectosphaerella plurivora</name>
    <dbReference type="NCBI Taxonomy" id="936078"/>
    <lineage>
        <taxon>Eukaryota</taxon>
        <taxon>Fungi</taxon>
        <taxon>Dikarya</taxon>
        <taxon>Ascomycota</taxon>
        <taxon>Pezizomycotina</taxon>
        <taxon>Sordariomycetes</taxon>
        <taxon>Hypocreomycetidae</taxon>
        <taxon>Glomerellales</taxon>
        <taxon>Plectosphaerellaceae</taxon>
        <taxon>Plectosphaerella</taxon>
    </lineage>
</organism>
<dbReference type="OrthoDB" id="2331100at2759"/>
<protein>
    <submittedName>
        <fullName evidence="3">Cupredoxin</fullName>
    </submittedName>
</protein>
<feature type="compositionally biased region" description="Low complexity" evidence="1">
    <location>
        <begin position="152"/>
        <end position="196"/>
    </location>
</feature>
<dbReference type="PANTHER" id="PTHR34883">
    <property type="entry name" value="SERINE-RICH PROTEIN, PUTATIVE-RELATED-RELATED"/>
    <property type="match status" value="1"/>
</dbReference>
<name>A0A9P9AIE7_9PEZI</name>
<gene>
    <name evidence="3" type="ORF">F5X68DRAFT_226709</name>
</gene>
<dbReference type="Gene3D" id="2.60.40.420">
    <property type="entry name" value="Cupredoxins - blue copper proteins"/>
    <property type="match status" value="1"/>
</dbReference>
<dbReference type="AlphaFoldDB" id="A0A9P9AIE7"/>
<dbReference type="Proteomes" id="UP000770015">
    <property type="component" value="Unassembled WGS sequence"/>
</dbReference>
<keyword evidence="2" id="KW-0732">Signal</keyword>
<evidence type="ECO:0000313" key="3">
    <source>
        <dbReference type="EMBL" id="KAH6697324.1"/>
    </source>
</evidence>
<dbReference type="EMBL" id="JAGSXJ010000001">
    <property type="protein sequence ID" value="KAH6697324.1"/>
    <property type="molecule type" value="Genomic_DNA"/>
</dbReference>
<feature type="region of interest" description="Disordered" evidence="1">
    <location>
        <begin position="141"/>
        <end position="196"/>
    </location>
</feature>
<dbReference type="InterPro" id="IPR052953">
    <property type="entry name" value="Ser-rich/MCO-related"/>
</dbReference>